<dbReference type="STRING" id="1895771.BGO89_09000"/>
<organism evidence="2 3">
    <name type="scientific">Candidatus Kapaibacterium thiocyanatum</name>
    <dbReference type="NCBI Taxonomy" id="1895771"/>
    <lineage>
        <taxon>Bacteria</taxon>
        <taxon>Pseudomonadati</taxon>
        <taxon>Candidatus Kapaibacteriota</taxon>
        <taxon>Candidatus Kapaibacteriia</taxon>
        <taxon>Candidatus Kapaibacteriales</taxon>
        <taxon>Candidatus Kapaibacteriaceae</taxon>
        <taxon>Candidatus Kapaibacterium</taxon>
    </lineage>
</organism>
<feature type="transmembrane region" description="Helical" evidence="1">
    <location>
        <begin position="40"/>
        <end position="70"/>
    </location>
</feature>
<dbReference type="EMBL" id="MKVH01000024">
    <property type="protein sequence ID" value="OJX56669.1"/>
    <property type="molecule type" value="Genomic_DNA"/>
</dbReference>
<keyword evidence="1" id="KW-0472">Membrane</keyword>
<evidence type="ECO:0000256" key="1">
    <source>
        <dbReference type="SAM" id="Phobius"/>
    </source>
</evidence>
<comment type="caution">
    <text evidence="2">The sequence shown here is derived from an EMBL/GenBank/DDBJ whole genome shotgun (WGS) entry which is preliminary data.</text>
</comment>
<reference evidence="2 3" key="1">
    <citation type="submission" date="2016-09" db="EMBL/GenBank/DDBJ databases">
        <title>Genome-resolved meta-omics ties microbial dynamics to process performance in biotechnology for thiocyanate degradation.</title>
        <authorList>
            <person name="Kantor R.S."/>
            <person name="Huddy R.J."/>
            <person name="Iyer R."/>
            <person name="Thomas B.C."/>
            <person name="Brown C.T."/>
            <person name="Anantharaman K."/>
            <person name="Tringe S."/>
            <person name="Hettich R.L."/>
            <person name="Harrison S.T."/>
            <person name="Banfield J.F."/>
        </authorList>
    </citation>
    <scope>NUCLEOTIDE SEQUENCE [LARGE SCALE GENOMIC DNA]</scope>
    <source>
        <strain evidence="2">59-99</strain>
    </source>
</reference>
<keyword evidence="1" id="KW-0812">Transmembrane</keyword>
<protein>
    <submittedName>
        <fullName evidence="2">Uncharacterized protein</fullName>
    </submittedName>
</protein>
<name>A0A1M3KWQ8_9BACT</name>
<gene>
    <name evidence="2" type="ORF">BGO89_09000</name>
</gene>
<proteinExistence type="predicted"/>
<evidence type="ECO:0000313" key="3">
    <source>
        <dbReference type="Proteomes" id="UP000184233"/>
    </source>
</evidence>
<keyword evidence="1" id="KW-1133">Transmembrane helix</keyword>
<accession>A0A1M3KWQ8</accession>
<dbReference type="Proteomes" id="UP000184233">
    <property type="component" value="Unassembled WGS sequence"/>
</dbReference>
<dbReference type="AlphaFoldDB" id="A0A1M3KWQ8"/>
<sequence>MDRIRSPWDVGSLRASSREPYYRTEIWIFLIGNETGRLQFLAWLMTGTIGSVLAILVGTEGAAIIFTIWIGENS</sequence>
<evidence type="ECO:0000313" key="2">
    <source>
        <dbReference type="EMBL" id="OJX56669.1"/>
    </source>
</evidence>